<keyword evidence="12 15" id="KW-1015">Disulfide bond</keyword>
<comment type="subcellular location">
    <subcellularLocation>
        <location evidence="2 15">Golgi apparatus membrane</location>
        <topology evidence="2 15">Single-pass type II membrane protein</topology>
    </subcellularLocation>
</comment>
<dbReference type="InterPro" id="IPR000772">
    <property type="entry name" value="Ricin_B_lectin"/>
</dbReference>
<dbReference type="SUPFAM" id="SSF50370">
    <property type="entry name" value="Ricin B-like lectins"/>
    <property type="match status" value="1"/>
</dbReference>
<feature type="transmembrane region" description="Helical" evidence="15">
    <location>
        <begin position="9"/>
        <end position="28"/>
    </location>
</feature>
<feature type="domain" description="Ricin B lectin" evidence="16">
    <location>
        <begin position="513"/>
        <end position="638"/>
    </location>
</feature>
<keyword evidence="15" id="KW-0808">Transferase</keyword>
<dbReference type="Pfam" id="PF00535">
    <property type="entry name" value="Glycos_transf_2"/>
    <property type="match status" value="1"/>
</dbReference>
<keyword evidence="7 15" id="KW-0430">Lectin</keyword>
<dbReference type="GO" id="GO:0004653">
    <property type="term" value="F:polypeptide N-acetylgalactosaminyltransferase activity"/>
    <property type="evidence" value="ECO:0007669"/>
    <property type="project" value="TreeGrafter"/>
</dbReference>
<evidence type="ECO:0000256" key="5">
    <source>
        <dbReference type="ARBA" id="ARBA00012644"/>
    </source>
</evidence>
<dbReference type="UniPathway" id="UPA00378"/>
<proteinExistence type="inferred from homology"/>
<dbReference type="InterPro" id="IPR029044">
    <property type="entry name" value="Nucleotide-diphossugar_trans"/>
</dbReference>
<protein>
    <recommendedName>
        <fullName evidence="5 15">Polypeptide N-acetylgalactosaminyltransferase</fullName>
        <ecNumber evidence="15">2.4.1.-</ecNumber>
    </recommendedName>
    <alternativeName>
        <fullName evidence="15">Protein-UDP acetylgalactosaminyltransferase</fullName>
    </alternativeName>
</protein>
<evidence type="ECO:0000256" key="7">
    <source>
        <dbReference type="ARBA" id="ARBA00022734"/>
    </source>
</evidence>
<evidence type="ECO:0000256" key="8">
    <source>
        <dbReference type="ARBA" id="ARBA00022968"/>
    </source>
</evidence>
<comment type="cofactor">
    <cofactor evidence="1 15">
        <name>Mn(2+)</name>
        <dbReference type="ChEBI" id="CHEBI:29035"/>
    </cofactor>
</comment>
<gene>
    <name evidence="17" type="primary">GALNT5</name>
    <name evidence="17" type="ORF">BLAG_LOCUS2889</name>
</gene>
<dbReference type="PROSITE" id="PS50231">
    <property type="entry name" value="RICIN_B_LECTIN"/>
    <property type="match status" value="1"/>
</dbReference>
<keyword evidence="13" id="KW-0325">Glycoprotein</keyword>
<dbReference type="Gene3D" id="2.80.10.50">
    <property type="match status" value="1"/>
</dbReference>
<evidence type="ECO:0000256" key="13">
    <source>
        <dbReference type="ARBA" id="ARBA00023180"/>
    </source>
</evidence>
<evidence type="ECO:0000256" key="2">
    <source>
        <dbReference type="ARBA" id="ARBA00004323"/>
    </source>
</evidence>
<keyword evidence="15" id="KW-0328">Glycosyltransferase</keyword>
<dbReference type="PANTHER" id="PTHR11675:SF130">
    <property type="entry name" value="POLYPEPTIDE N-ACETYLGALACTOSAMINYLTRANSFERASE 5"/>
    <property type="match status" value="1"/>
</dbReference>
<sequence>MYALWRSRTLFIIICTSIFWLFINFVMLRYQGVHKNGKDANDEVSREIGRAGLKATKGVDNHRVSSATLREFAITENMKRLPKYNVDEDFRNLPTYTTTMANTHHNTTLAKKTHKVLKLDATTMPRNQRAPGAGGLPVLEQRLRGHEKEVEAGWERSKFNEFVSDLVSLERSLPDTRPVRCHKAKILDNLPTTSVVICFCEEAMSTLLRSVHSVINRSPPHLLKEIILVDDASTAEHLKEDLDTYISRFPQVKLLRLPEREGLIRARLRGAEIAMGEVLTFLDSHIECNVGWLEPLLDRIGRNRTTVPCPSIDRINDNTFGYEPANENMRGGFNWGMKFDWVSLPPGEDDRRHQDIWSQNEIIKSPTMAGGLFSIDRRFFWELGGYDPGFQIWGAENLEISFKIWMCGGSLEILPCSRVGHVFRRANPYNFGDAPSRLTVFYRNCIRLAEVWLDEYKDIFYSLNPHVENEIANAGDVSDRKRMRKQLGCKSFKWYIDHVFPEITIPDLRAKARGEVKNRAMALCLDAMYGEKVGAYFCHGEGGQQSFTLRMDDKIMLRWFYSVCLAAGLPVKNHKGALLLTKKPCTAPEVIAWNHTKGGPFVDQKTGKCLGVVNLTPEEHLVALRPCNQQRVQDWTFQNYLVDI</sequence>
<evidence type="ECO:0000313" key="17">
    <source>
        <dbReference type="EMBL" id="CAH1238187.1"/>
    </source>
</evidence>
<accession>A0A8J9YS12</accession>
<reference evidence="17" key="1">
    <citation type="submission" date="2022-01" db="EMBL/GenBank/DDBJ databases">
        <authorList>
            <person name="Braso-Vives M."/>
        </authorList>
    </citation>
    <scope>NUCLEOTIDE SEQUENCE</scope>
</reference>
<dbReference type="Gene3D" id="3.90.550.10">
    <property type="entry name" value="Spore Coat Polysaccharide Biosynthesis Protein SpsA, Chain A"/>
    <property type="match status" value="1"/>
</dbReference>
<dbReference type="GO" id="GO:0030246">
    <property type="term" value="F:carbohydrate binding"/>
    <property type="evidence" value="ECO:0007669"/>
    <property type="project" value="UniProtKB-KW"/>
</dbReference>
<evidence type="ECO:0000256" key="3">
    <source>
        <dbReference type="ARBA" id="ARBA00004922"/>
    </source>
</evidence>
<dbReference type="InterPro" id="IPR001173">
    <property type="entry name" value="Glyco_trans_2-like"/>
</dbReference>
<evidence type="ECO:0000256" key="1">
    <source>
        <dbReference type="ARBA" id="ARBA00001936"/>
    </source>
</evidence>
<dbReference type="Pfam" id="PF00652">
    <property type="entry name" value="Ricin_B_lectin"/>
    <property type="match status" value="1"/>
</dbReference>
<keyword evidence="6 15" id="KW-0812">Transmembrane</keyword>
<evidence type="ECO:0000256" key="10">
    <source>
        <dbReference type="ARBA" id="ARBA00023034"/>
    </source>
</evidence>
<keyword evidence="18" id="KW-1185">Reference proteome</keyword>
<organism evidence="17 18">
    <name type="scientific">Branchiostoma lanceolatum</name>
    <name type="common">Common lancelet</name>
    <name type="synonym">Amphioxus lanceolatum</name>
    <dbReference type="NCBI Taxonomy" id="7740"/>
    <lineage>
        <taxon>Eukaryota</taxon>
        <taxon>Metazoa</taxon>
        <taxon>Chordata</taxon>
        <taxon>Cephalochordata</taxon>
        <taxon>Leptocardii</taxon>
        <taxon>Amphioxiformes</taxon>
        <taxon>Branchiostomatidae</taxon>
        <taxon>Branchiostoma</taxon>
    </lineage>
</organism>
<evidence type="ECO:0000256" key="9">
    <source>
        <dbReference type="ARBA" id="ARBA00022989"/>
    </source>
</evidence>
<dbReference type="SMART" id="SM00458">
    <property type="entry name" value="RICIN"/>
    <property type="match status" value="1"/>
</dbReference>
<dbReference type="Proteomes" id="UP000838412">
    <property type="component" value="Chromosome 10"/>
</dbReference>
<evidence type="ECO:0000256" key="6">
    <source>
        <dbReference type="ARBA" id="ARBA00022692"/>
    </source>
</evidence>
<dbReference type="GO" id="GO:0006493">
    <property type="term" value="P:protein O-linked glycosylation"/>
    <property type="evidence" value="ECO:0007669"/>
    <property type="project" value="TreeGrafter"/>
</dbReference>
<keyword evidence="8" id="KW-0735">Signal-anchor</keyword>
<evidence type="ECO:0000256" key="11">
    <source>
        <dbReference type="ARBA" id="ARBA00023136"/>
    </source>
</evidence>
<dbReference type="PANTHER" id="PTHR11675">
    <property type="entry name" value="N-ACETYLGALACTOSAMINYLTRANSFERASE"/>
    <property type="match status" value="1"/>
</dbReference>
<name>A0A8J9YS12_BRALA</name>
<dbReference type="InterPro" id="IPR035992">
    <property type="entry name" value="Ricin_B-like_lectins"/>
</dbReference>
<evidence type="ECO:0000256" key="15">
    <source>
        <dbReference type="RuleBase" id="RU361242"/>
    </source>
</evidence>
<keyword evidence="14 15" id="KW-0464">Manganese</keyword>
<dbReference type="OrthoDB" id="9982049at2759"/>
<keyword evidence="11 15" id="KW-0472">Membrane</keyword>
<dbReference type="InterPro" id="IPR045885">
    <property type="entry name" value="GalNAc-T"/>
</dbReference>
<evidence type="ECO:0000313" key="18">
    <source>
        <dbReference type="Proteomes" id="UP000838412"/>
    </source>
</evidence>
<dbReference type="SUPFAM" id="SSF53448">
    <property type="entry name" value="Nucleotide-diphospho-sugar transferases"/>
    <property type="match status" value="1"/>
</dbReference>
<dbReference type="AlphaFoldDB" id="A0A8J9YS12"/>
<evidence type="ECO:0000256" key="12">
    <source>
        <dbReference type="ARBA" id="ARBA00023157"/>
    </source>
</evidence>
<comment type="pathway">
    <text evidence="3 15">Protein modification; protein glycosylation.</text>
</comment>
<dbReference type="CDD" id="cd02510">
    <property type="entry name" value="pp-GalNAc-T"/>
    <property type="match status" value="1"/>
</dbReference>
<dbReference type="GO" id="GO:0000139">
    <property type="term" value="C:Golgi membrane"/>
    <property type="evidence" value="ECO:0007669"/>
    <property type="project" value="UniProtKB-SubCell"/>
</dbReference>
<keyword evidence="9 15" id="KW-1133">Transmembrane helix</keyword>
<comment type="similarity">
    <text evidence="4 15">Belongs to the glycosyltransferase 2 family. GalNAc-T subfamily.</text>
</comment>
<keyword evidence="10 15" id="KW-0333">Golgi apparatus</keyword>
<evidence type="ECO:0000256" key="4">
    <source>
        <dbReference type="ARBA" id="ARBA00005680"/>
    </source>
</evidence>
<dbReference type="EMBL" id="OV696695">
    <property type="protein sequence ID" value="CAH1238187.1"/>
    <property type="molecule type" value="Genomic_DNA"/>
</dbReference>
<evidence type="ECO:0000256" key="14">
    <source>
        <dbReference type="ARBA" id="ARBA00023211"/>
    </source>
</evidence>
<dbReference type="EC" id="2.4.1.-" evidence="15"/>
<evidence type="ECO:0000259" key="16">
    <source>
        <dbReference type="SMART" id="SM00458"/>
    </source>
</evidence>
<dbReference type="FunFam" id="3.90.550.10:FF:000053">
    <property type="entry name" value="Polypeptide N-acetylgalactosaminyltransferase"/>
    <property type="match status" value="1"/>
</dbReference>